<gene>
    <name evidence="2" type="ORF">BCR34DRAFT_602387</name>
</gene>
<evidence type="ECO:0000256" key="1">
    <source>
        <dbReference type="SAM" id="MobiDB-lite"/>
    </source>
</evidence>
<protein>
    <submittedName>
        <fullName evidence="2">Uncharacterized protein</fullName>
    </submittedName>
</protein>
<evidence type="ECO:0000313" key="3">
    <source>
        <dbReference type="Proteomes" id="UP000193144"/>
    </source>
</evidence>
<dbReference type="Proteomes" id="UP000193144">
    <property type="component" value="Unassembled WGS sequence"/>
</dbReference>
<keyword evidence="3" id="KW-1185">Reference proteome</keyword>
<name>A0A1Y1ZIK1_9PLEO</name>
<dbReference type="AlphaFoldDB" id="A0A1Y1ZIK1"/>
<accession>A0A1Y1ZIK1</accession>
<dbReference type="EMBL" id="MCFA01000078">
    <property type="protein sequence ID" value="ORY10056.1"/>
    <property type="molecule type" value="Genomic_DNA"/>
</dbReference>
<feature type="compositionally biased region" description="Basic and acidic residues" evidence="1">
    <location>
        <begin position="162"/>
        <end position="182"/>
    </location>
</feature>
<evidence type="ECO:0000313" key="2">
    <source>
        <dbReference type="EMBL" id="ORY10056.1"/>
    </source>
</evidence>
<reference evidence="2 3" key="1">
    <citation type="submission" date="2016-07" db="EMBL/GenBank/DDBJ databases">
        <title>Pervasive Adenine N6-methylation of Active Genes in Fungi.</title>
        <authorList>
            <consortium name="DOE Joint Genome Institute"/>
            <person name="Mondo S.J."/>
            <person name="Dannebaum R.O."/>
            <person name="Kuo R.C."/>
            <person name="Labutti K."/>
            <person name="Haridas S."/>
            <person name="Kuo A."/>
            <person name="Salamov A."/>
            <person name="Ahrendt S.R."/>
            <person name="Lipzen A."/>
            <person name="Sullivan W."/>
            <person name="Andreopoulos W.B."/>
            <person name="Clum A."/>
            <person name="Lindquist E."/>
            <person name="Daum C."/>
            <person name="Ramamoorthy G.K."/>
            <person name="Gryganskyi A."/>
            <person name="Culley D."/>
            <person name="Magnuson J.K."/>
            <person name="James T.Y."/>
            <person name="O'Malley M.A."/>
            <person name="Stajich J.E."/>
            <person name="Spatafora J.W."/>
            <person name="Visel A."/>
            <person name="Grigoriev I.V."/>
        </authorList>
    </citation>
    <scope>NUCLEOTIDE SEQUENCE [LARGE SCALE GENOMIC DNA]</scope>
    <source>
        <strain evidence="2 3">CBS 115471</strain>
    </source>
</reference>
<sequence length="260" mass="29015">MSTSTNENLHPRLVQSGPGQAYSNYSYLDGTMYSNDVKRNSADDIRRRLRKYNDNLNPVTKTVDLNKDIIRKELIDALNKDWVRMCATLGLISPLNRKMTLVGKITDSSLLDPLVRVHSIVLRVGAVIQVANISELKKLANGPTEDSGVASGQSPSIGMENPSKRARVDDGHNPVHNKTNDWIDRNEPVFKKESPKVPAALLKKLSAIDKARPTTRPRVFAKEGPDGAGAIYSYLTGSFTWTRIPVFLQRRLNADWTLKH</sequence>
<feature type="region of interest" description="Disordered" evidence="1">
    <location>
        <begin position="141"/>
        <end position="182"/>
    </location>
</feature>
<proteinExistence type="predicted"/>
<organism evidence="2 3">
    <name type="scientific">Clohesyomyces aquaticus</name>
    <dbReference type="NCBI Taxonomy" id="1231657"/>
    <lineage>
        <taxon>Eukaryota</taxon>
        <taxon>Fungi</taxon>
        <taxon>Dikarya</taxon>
        <taxon>Ascomycota</taxon>
        <taxon>Pezizomycotina</taxon>
        <taxon>Dothideomycetes</taxon>
        <taxon>Pleosporomycetidae</taxon>
        <taxon>Pleosporales</taxon>
        <taxon>Lindgomycetaceae</taxon>
        <taxon>Clohesyomyces</taxon>
    </lineage>
</organism>
<comment type="caution">
    <text evidence="2">The sequence shown here is derived from an EMBL/GenBank/DDBJ whole genome shotgun (WGS) entry which is preliminary data.</text>
</comment>
<dbReference type="OrthoDB" id="10575039at2759"/>